<organism evidence="3 4">
    <name type="scientific">Ralstonia condita</name>
    <dbReference type="NCBI Taxonomy" id="3058600"/>
    <lineage>
        <taxon>Bacteria</taxon>
        <taxon>Pseudomonadati</taxon>
        <taxon>Pseudomonadota</taxon>
        <taxon>Betaproteobacteria</taxon>
        <taxon>Burkholderiales</taxon>
        <taxon>Burkholderiaceae</taxon>
        <taxon>Ralstonia</taxon>
    </lineage>
</organism>
<comment type="caution">
    <text evidence="3">The sequence shown here is derived from an EMBL/GenBank/DDBJ whole genome shotgun (WGS) entry which is preliminary data.</text>
</comment>
<keyword evidence="4" id="KW-1185">Reference proteome</keyword>
<name>A0ABM9J4A3_9RALS</name>
<evidence type="ECO:0000313" key="3">
    <source>
        <dbReference type="EMBL" id="CAJ0782016.1"/>
    </source>
</evidence>
<dbReference type="Proteomes" id="UP001189616">
    <property type="component" value="Unassembled WGS sequence"/>
</dbReference>
<dbReference type="InterPro" id="IPR000259">
    <property type="entry name" value="Adhesion_dom_fimbrial"/>
</dbReference>
<reference evidence="3 4" key="1">
    <citation type="submission" date="2023-07" db="EMBL/GenBank/DDBJ databases">
        <authorList>
            <person name="Peeters C."/>
        </authorList>
    </citation>
    <scope>NUCLEOTIDE SEQUENCE [LARGE SCALE GENOMIC DNA]</scope>
    <source>
        <strain evidence="3 4">LMG 7141</strain>
    </source>
</reference>
<evidence type="ECO:0000313" key="4">
    <source>
        <dbReference type="Proteomes" id="UP001189616"/>
    </source>
</evidence>
<dbReference type="InterPro" id="IPR008966">
    <property type="entry name" value="Adhesion_dom_sf"/>
</dbReference>
<evidence type="ECO:0000259" key="2">
    <source>
        <dbReference type="Pfam" id="PF00419"/>
    </source>
</evidence>
<sequence length="209" mass="22145">MQIVVNGEPLGKFFGGKSVEFSSPIEIQLLRNKYEMANSVAKNHLQFTLFSAGPGDSIGRYIHLNTSVTWVEESCSVPSQTVVLPSTRAGSLTGIGTTAGERSFQIQINNCPKGFNKVLYRLTPEGGTIENAPGVLPLSADSTAKGVKIKVTDNAGAAAAFDTSIAVDAYDKDTGGSFSIPMRVSYVQTEANITPGTVNGAMSVLMEYQ</sequence>
<accession>A0ABM9J4A3</accession>
<dbReference type="InterPro" id="IPR036937">
    <property type="entry name" value="Adhesion_dom_fimbrial_sf"/>
</dbReference>
<dbReference type="EMBL" id="CATYWO010000001">
    <property type="protein sequence ID" value="CAJ0782016.1"/>
    <property type="molecule type" value="Genomic_DNA"/>
</dbReference>
<protein>
    <recommendedName>
        <fullName evidence="2">Fimbrial-type adhesion domain-containing protein</fullName>
    </recommendedName>
</protein>
<dbReference type="InterPro" id="IPR050263">
    <property type="entry name" value="Bact_Fimbrial_Adh_Pro"/>
</dbReference>
<dbReference type="SUPFAM" id="SSF49401">
    <property type="entry name" value="Bacterial adhesins"/>
    <property type="match status" value="1"/>
</dbReference>
<dbReference type="PANTHER" id="PTHR33420">
    <property type="entry name" value="FIMBRIAL SUBUNIT ELFA-RELATED"/>
    <property type="match status" value="1"/>
</dbReference>
<dbReference type="Pfam" id="PF00419">
    <property type="entry name" value="Fimbrial"/>
    <property type="match status" value="1"/>
</dbReference>
<dbReference type="Gene3D" id="2.60.40.1090">
    <property type="entry name" value="Fimbrial-type adhesion domain"/>
    <property type="match status" value="1"/>
</dbReference>
<evidence type="ECO:0000256" key="1">
    <source>
        <dbReference type="ARBA" id="ARBA00022729"/>
    </source>
</evidence>
<gene>
    <name evidence="3" type="ORF">LMG7141_01223</name>
</gene>
<feature type="domain" description="Fimbrial-type adhesion" evidence="2">
    <location>
        <begin position="64"/>
        <end position="209"/>
    </location>
</feature>
<proteinExistence type="predicted"/>
<dbReference type="PANTHER" id="PTHR33420:SF3">
    <property type="entry name" value="FIMBRIAL SUBUNIT ELFA"/>
    <property type="match status" value="1"/>
</dbReference>
<keyword evidence="1" id="KW-0732">Signal</keyword>